<dbReference type="Proteomes" id="UP001080333">
    <property type="component" value="Unassembled WGS sequence"/>
</dbReference>
<gene>
    <name evidence="3" type="ORF">D0502_10725</name>
</gene>
<dbReference type="RefSeq" id="WP_267287445.1">
    <property type="nucleotide sequence ID" value="NZ_QVOQ01000030.1"/>
</dbReference>
<feature type="compositionally biased region" description="Basic and acidic residues" evidence="2">
    <location>
        <begin position="1"/>
        <end position="22"/>
    </location>
</feature>
<organism evidence="3 4">
    <name type="scientific">Leuconostoc falkenbergense</name>
    <dbReference type="NCBI Taxonomy" id="2766470"/>
    <lineage>
        <taxon>Bacteria</taxon>
        <taxon>Bacillati</taxon>
        <taxon>Bacillota</taxon>
        <taxon>Bacilli</taxon>
        <taxon>Lactobacillales</taxon>
        <taxon>Lactobacillaceae</taxon>
        <taxon>Leuconostoc</taxon>
    </lineage>
</organism>
<keyword evidence="1" id="KW-0175">Coiled coil</keyword>
<dbReference type="AlphaFoldDB" id="A0A9X3E9S0"/>
<reference evidence="3" key="1">
    <citation type="submission" date="2018-08" db="EMBL/GenBank/DDBJ databases">
        <title>Draft genome sequences of Leuconostoc spp. and Weissella spp. with biocontrol potential.</title>
        <authorList>
            <person name="Lo R."/>
            <person name="Ho V.T.T."/>
            <person name="Turner M.S."/>
        </authorList>
    </citation>
    <scope>NUCLEOTIDE SEQUENCE</scope>
    <source>
        <strain evidence="3">156</strain>
    </source>
</reference>
<evidence type="ECO:0000256" key="2">
    <source>
        <dbReference type="SAM" id="MobiDB-lite"/>
    </source>
</evidence>
<accession>A0A9X3E9S0</accession>
<sequence length="197" mass="21956">MTEPIDQKEPVEPKQPEPEETKTLTQSELDSLMDKHTAKVLEKQKADFEKQLADAIQQGKTEGEKLATMSAKEKAEEEAKQRLADLEAREKELNQRELTVNVSSLLKERELPTDLAESLVKLGNADEISTVVDSLQQAIQQGINDGVKDRLRQDPPKNDATKISGDIGKVEFNAMTAAERVAFSKSNPEQFKQIIGE</sequence>
<name>A0A9X3E9S0_9LACO</name>
<evidence type="ECO:0000256" key="1">
    <source>
        <dbReference type="SAM" id="Coils"/>
    </source>
</evidence>
<dbReference type="EMBL" id="QVOQ01000030">
    <property type="protein sequence ID" value="MCX7579845.1"/>
    <property type="molecule type" value="Genomic_DNA"/>
</dbReference>
<feature type="region of interest" description="Disordered" evidence="2">
    <location>
        <begin position="1"/>
        <end position="23"/>
    </location>
</feature>
<evidence type="ECO:0000313" key="3">
    <source>
        <dbReference type="EMBL" id="MCX7579845.1"/>
    </source>
</evidence>
<feature type="coiled-coil region" evidence="1">
    <location>
        <begin position="38"/>
        <end position="96"/>
    </location>
</feature>
<dbReference type="Pfam" id="PF14265">
    <property type="entry name" value="DUF4355"/>
    <property type="match status" value="1"/>
</dbReference>
<dbReference type="InterPro" id="IPR025580">
    <property type="entry name" value="Gp46"/>
</dbReference>
<protein>
    <submittedName>
        <fullName evidence="3">DUF4355 domain-containing protein</fullName>
    </submittedName>
</protein>
<comment type="caution">
    <text evidence="3">The sequence shown here is derived from an EMBL/GenBank/DDBJ whole genome shotgun (WGS) entry which is preliminary data.</text>
</comment>
<evidence type="ECO:0000313" key="4">
    <source>
        <dbReference type="Proteomes" id="UP001080333"/>
    </source>
</evidence>
<proteinExistence type="predicted"/>